<dbReference type="Proteomes" id="UP001162131">
    <property type="component" value="Unassembled WGS sequence"/>
</dbReference>
<evidence type="ECO:0000313" key="2">
    <source>
        <dbReference type="EMBL" id="CAG9330491.1"/>
    </source>
</evidence>
<sequence length="233" mass="27737">MSKTSLRSPYSLSPRDSKVSFFRQTNSEGLDLFNAFVERKKVTEHLISMQNRIKQLEKEEQKTQKKIDLAKQHIDSVNELKNRKRKEKADKKQYEMMKMQQLETLRQRNNQKRLENKEIIMKHKGIVLEERKRTVRELKDFLTKQKRNSLGPMCQNNFKELSSTYNKSSVESSPGPSRIKEKLSDEKTRTIQNWTEIKALKEREKELLSRLEMKTKLQEKYLQELKSVVSSKT</sequence>
<gene>
    <name evidence="2" type="ORF">BSTOLATCC_MIC51079</name>
</gene>
<evidence type="ECO:0000313" key="3">
    <source>
        <dbReference type="Proteomes" id="UP001162131"/>
    </source>
</evidence>
<proteinExistence type="predicted"/>
<keyword evidence="1" id="KW-0175">Coiled coil</keyword>
<keyword evidence="3" id="KW-1185">Reference proteome</keyword>
<dbReference type="EMBL" id="CAJZBQ010000051">
    <property type="protein sequence ID" value="CAG9330491.1"/>
    <property type="molecule type" value="Genomic_DNA"/>
</dbReference>
<organism evidence="2 3">
    <name type="scientific">Blepharisma stoltei</name>
    <dbReference type="NCBI Taxonomy" id="1481888"/>
    <lineage>
        <taxon>Eukaryota</taxon>
        <taxon>Sar</taxon>
        <taxon>Alveolata</taxon>
        <taxon>Ciliophora</taxon>
        <taxon>Postciliodesmatophora</taxon>
        <taxon>Heterotrichea</taxon>
        <taxon>Heterotrichida</taxon>
        <taxon>Blepharismidae</taxon>
        <taxon>Blepharisma</taxon>
    </lineage>
</organism>
<reference evidence="2" key="1">
    <citation type="submission" date="2021-09" db="EMBL/GenBank/DDBJ databases">
        <authorList>
            <consortium name="AG Swart"/>
            <person name="Singh M."/>
            <person name="Singh A."/>
            <person name="Seah K."/>
            <person name="Emmerich C."/>
        </authorList>
    </citation>
    <scope>NUCLEOTIDE SEQUENCE</scope>
    <source>
        <strain evidence="2">ATCC30299</strain>
    </source>
</reference>
<evidence type="ECO:0000256" key="1">
    <source>
        <dbReference type="SAM" id="Coils"/>
    </source>
</evidence>
<protein>
    <submittedName>
        <fullName evidence="2">Uncharacterized protein</fullName>
    </submittedName>
</protein>
<name>A0AAU9JYA4_9CILI</name>
<feature type="coiled-coil region" evidence="1">
    <location>
        <begin position="39"/>
        <end position="122"/>
    </location>
</feature>
<dbReference type="AlphaFoldDB" id="A0AAU9JYA4"/>
<accession>A0AAU9JYA4</accession>
<comment type="caution">
    <text evidence="2">The sequence shown here is derived from an EMBL/GenBank/DDBJ whole genome shotgun (WGS) entry which is preliminary data.</text>
</comment>